<dbReference type="SMART" id="SM00248">
    <property type="entry name" value="ANK"/>
    <property type="match status" value="3"/>
</dbReference>
<dbReference type="SUPFAM" id="SSF74924">
    <property type="entry name" value="Cap-Gly domain"/>
    <property type="match status" value="3"/>
</dbReference>
<evidence type="ECO:0000256" key="1">
    <source>
        <dbReference type="PROSITE-ProRule" id="PRU00023"/>
    </source>
</evidence>
<dbReference type="InterPro" id="IPR036770">
    <property type="entry name" value="Ankyrin_rpt-contain_sf"/>
</dbReference>
<dbReference type="EMBL" id="CAIIXF020000001">
    <property type="protein sequence ID" value="CAH1775616.1"/>
    <property type="molecule type" value="Genomic_DNA"/>
</dbReference>
<dbReference type="InterPro" id="IPR002110">
    <property type="entry name" value="Ankyrin_rpt"/>
</dbReference>
<dbReference type="PROSITE" id="PS00845">
    <property type="entry name" value="CAP_GLY_1"/>
    <property type="match status" value="2"/>
</dbReference>
<feature type="compositionally biased region" description="Polar residues" evidence="2">
    <location>
        <begin position="388"/>
        <end position="404"/>
    </location>
</feature>
<name>A0A8S4N3G5_OWEFU</name>
<evidence type="ECO:0000256" key="2">
    <source>
        <dbReference type="SAM" id="MobiDB-lite"/>
    </source>
</evidence>
<gene>
    <name evidence="4" type="ORF">OFUS_LOCUS2903</name>
</gene>
<dbReference type="Pfam" id="PF12796">
    <property type="entry name" value="Ank_2"/>
    <property type="match status" value="1"/>
</dbReference>
<sequence>MTFGEANESTNNAIMMDTTTYKQREKAKIHSAVDAPMCDTCRGLDFAFFDPGCQGCHDLLTDPGTSIAEIFAVIRQWTPQTQQNIDLFTSEILKRGANVNDRDSLTDMTLLHYACKSGAHGIGDVTKACEIVEMLISIGADVFTRCRWTNMSPLHYAVFFDVTDIVKILLKTTKCLDIDSRCSDVDHGTSLHISASNLAFDTMKCLLQNGADPSIRDDLGRTAFECIPEPGLFESNSDMNKLVFKMRKALSEAESQCSSSNNDYVANYDNVPGKVTLQSLGVHIGERIMVGGVKCGILKFCGPTEFAPGMWAGIELDEPEGKNDGTVNEISYFKCPPKHGIFAPVSKICKPGQSPRRRSSVNLTPNKGKIDVSHVTKRVDTGLGTPRSGRTTPVRRQSSSTISHGTPDVSKVGAKVDTGLRSRSHTPSGEQNLEVGDRVVVAGQRKGTIRYAGETKFAPGLWFGIELDRSVGKNDGAVNGERYFKCRPKHGVFAPPSRVQRFFGSMRSLAGSRDSLDSVGLGTTPRSLSGSQSNISSTPRSKTPVSSRQTSSARKSLSSSFDFKLTCGMSVFCNNELGVVRYIGPTDFAEGTWLGVELRTPKGKNDGSVNDRQYFTCKPDHGLLVRPSKVTVRGINGAKLLGERD</sequence>
<dbReference type="PANTHER" id="PTHR18916:SF88">
    <property type="entry name" value="CAP-GLY DOMAIN-CONTAINING PROTEIN"/>
    <property type="match status" value="1"/>
</dbReference>
<feature type="repeat" description="ANK" evidence="1">
    <location>
        <begin position="186"/>
        <end position="218"/>
    </location>
</feature>
<feature type="domain" description="CAP-Gly" evidence="3">
    <location>
        <begin position="453"/>
        <end position="495"/>
    </location>
</feature>
<accession>A0A8S4N3G5</accession>
<dbReference type="PANTHER" id="PTHR18916">
    <property type="entry name" value="DYNACTIN 1-RELATED MICROTUBULE-BINDING"/>
    <property type="match status" value="1"/>
</dbReference>
<dbReference type="OrthoDB" id="2130750at2759"/>
<dbReference type="Gene3D" id="1.25.40.20">
    <property type="entry name" value="Ankyrin repeat-containing domain"/>
    <property type="match status" value="1"/>
</dbReference>
<feature type="compositionally biased region" description="Polar residues" evidence="2">
    <location>
        <begin position="524"/>
        <end position="551"/>
    </location>
</feature>
<dbReference type="Gene3D" id="2.30.30.190">
    <property type="entry name" value="CAP Gly-rich-like domain"/>
    <property type="match status" value="3"/>
</dbReference>
<dbReference type="SMART" id="SM01052">
    <property type="entry name" value="CAP_GLY"/>
    <property type="match status" value="3"/>
</dbReference>
<dbReference type="Pfam" id="PF01302">
    <property type="entry name" value="CAP_GLY"/>
    <property type="match status" value="3"/>
</dbReference>
<dbReference type="PROSITE" id="PS50245">
    <property type="entry name" value="CAP_GLY_2"/>
    <property type="match status" value="3"/>
</dbReference>
<feature type="region of interest" description="Disordered" evidence="2">
    <location>
        <begin position="514"/>
        <end position="551"/>
    </location>
</feature>
<reference evidence="4" key="1">
    <citation type="submission" date="2022-03" db="EMBL/GenBank/DDBJ databases">
        <authorList>
            <person name="Martin C."/>
        </authorList>
    </citation>
    <scope>NUCLEOTIDE SEQUENCE</scope>
</reference>
<proteinExistence type="predicted"/>
<dbReference type="AlphaFoldDB" id="A0A8S4N3G5"/>
<dbReference type="InterPro" id="IPR000938">
    <property type="entry name" value="CAP-Gly_domain"/>
</dbReference>
<dbReference type="SUPFAM" id="SSF48403">
    <property type="entry name" value="Ankyrin repeat"/>
    <property type="match status" value="1"/>
</dbReference>
<dbReference type="InterPro" id="IPR036859">
    <property type="entry name" value="CAP-Gly_dom_sf"/>
</dbReference>
<keyword evidence="5" id="KW-1185">Reference proteome</keyword>
<dbReference type="Proteomes" id="UP000749559">
    <property type="component" value="Unassembled WGS sequence"/>
</dbReference>
<dbReference type="PROSITE" id="PS50297">
    <property type="entry name" value="ANK_REP_REGION"/>
    <property type="match status" value="1"/>
</dbReference>
<feature type="compositionally biased region" description="Basic and acidic residues" evidence="2">
    <location>
        <begin position="368"/>
        <end position="380"/>
    </location>
</feature>
<keyword evidence="1" id="KW-0040">ANK repeat</keyword>
<feature type="region of interest" description="Disordered" evidence="2">
    <location>
        <begin position="348"/>
        <end position="435"/>
    </location>
</feature>
<evidence type="ECO:0000313" key="5">
    <source>
        <dbReference type="Proteomes" id="UP000749559"/>
    </source>
</evidence>
<dbReference type="PROSITE" id="PS50088">
    <property type="entry name" value="ANK_REPEAT"/>
    <property type="match status" value="1"/>
</dbReference>
<protein>
    <recommendedName>
        <fullName evidence="3">CAP-Gly domain-containing protein</fullName>
    </recommendedName>
</protein>
<organism evidence="4 5">
    <name type="scientific">Owenia fusiformis</name>
    <name type="common">Polychaete worm</name>
    <dbReference type="NCBI Taxonomy" id="6347"/>
    <lineage>
        <taxon>Eukaryota</taxon>
        <taxon>Metazoa</taxon>
        <taxon>Spiralia</taxon>
        <taxon>Lophotrochozoa</taxon>
        <taxon>Annelida</taxon>
        <taxon>Polychaeta</taxon>
        <taxon>Sedentaria</taxon>
        <taxon>Canalipalpata</taxon>
        <taxon>Sabellida</taxon>
        <taxon>Oweniida</taxon>
        <taxon>Oweniidae</taxon>
        <taxon>Owenia</taxon>
    </lineage>
</organism>
<evidence type="ECO:0000313" key="4">
    <source>
        <dbReference type="EMBL" id="CAH1775616.1"/>
    </source>
</evidence>
<comment type="caution">
    <text evidence="4">The sequence shown here is derived from an EMBL/GenBank/DDBJ whole genome shotgun (WGS) entry which is preliminary data.</text>
</comment>
<feature type="domain" description="CAP-Gly" evidence="3">
    <location>
        <begin position="584"/>
        <end position="626"/>
    </location>
</feature>
<evidence type="ECO:0000259" key="3">
    <source>
        <dbReference type="PROSITE" id="PS50245"/>
    </source>
</evidence>
<feature type="domain" description="CAP-Gly" evidence="3">
    <location>
        <begin position="302"/>
        <end position="344"/>
    </location>
</feature>